<sequence length="294" mass="31475">MSAASTPDGRSFETGDRVKARTRMKIFWQSFIDETASRPYMERLGAYLNAIAAPGTEVEVAGVSPPDRDFSRLSELRCAVLAIDNALAAEEAGADVCVIGHFQDPGLFEMRSALAIPVVGVGEATMLAASQLGRRLGLVSLDPVFEVWHHEQADRYGLADRLTGVTGLACRPEDFSEAFAGDEDARVRMLEDFAACAQPLRDAGADVIVPAGVLPGLLLGGERGFTVGGAPVINCASVGLKNAEMWGQLRAIDGIEPNRGACHARAPERARADFRRLVNAGRWAKAEDDPSRKP</sequence>
<keyword evidence="3" id="KW-1185">Reference proteome</keyword>
<dbReference type="Gene3D" id="3.40.50.12500">
    <property type="match status" value="1"/>
</dbReference>
<dbReference type="PANTHER" id="PTHR28047">
    <property type="entry name" value="PROTEIN DCG1"/>
    <property type="match status" value="1"/>
</dbReference>
<evidence type="ECO:0000256" key="1">
    <source>
        <dbReference type="ARBA" id="ARBA00038414"/>
    </source>
</evidence>
<name>A0A506TYA5_9HYPH</name>
<dbReference type="AlphaFoldDB" id="A0A506TYA5"/>
<comment type="similarity">
    <text evidence="1">Belongs to the HyuE racemase family.</text>
</comment>
<dbReference type="EMBL" id="VHLH01000032">
    <property type="protein sequence ID" value="TPW26296.1"/>
    <property type="molecule type" value="Genomic_DNA"/>
</dbReference>
<evidence type="ECO:0000313" key="2">
    <source>
        <dbReference type="EMBL" id="TPW26296.1"/>
    </source>
</evidence>
<dbReference type="PANTHER" id="PTHR28047:SF5">
    <property type="entry name" value="PROTEIN DCG1"/>
    <property type="match status" value="1"/>
</dbReference>
<dbReference type="GO" id="GO:0047661">
    <property type="term" value="F:amino-acid racemase activity"/>
    <property type="evidence" value="ECO:0007669"/>
    <property type="project" value="InterPro"/>
</dbReference>
<dbReference type="InterPro" id="IPR015942">
    <property type="entry name" value="Asp/Glu/hydantoin_racemase"/>
</dbReference>
<dbReference type="InterPro" id="IPR053714">
    <property type="entry name" value="Iso_Racemase_Enz_sf"/>
</dbReference>
<dbReference type="InterPro" id="IPR052186">
    <property type="entry name" value="Hydantoin_racemase-like"/>
</dbReference>
<accession>A0A506TYA5</accession>
<protein>
    <recommendedName>
        <fullName evidence="4">Hydantoin racemase</fullName>
    </recommendedName>
</protein>
<evidence type="ECO:0008006" key="4">
    <source>
        <dbReference type="Google" id="ProtNLM"/>
    </source>
</evidence>
<dbReference type="OrthoDB" id="9791723at2"/>
<reference evidence="2 3" key="1">
    <citation type="submission" date="2019-06" db="EMBL/GenBank/DDBJ databases">
        <authorList>
            <person name="Li M."/>
        </authorList>
    </citation>
    <scope>NUCLEOTIDE SEQUENCE [LARGE SCALE GENOMIC DNA]</scope>
    <source>
        <strain evidence="2 3">BGMRC6574</strain>
    </source>
</reference>
<dbReference type="Proteomes" id="UP000320314">
    <property type="component" value="Unassembled WGS sequence"/>
</dbReference>
<organism evidence="2 3">
    <name type="scientific">Pararhizobium mangrovi</name>
    <dbReference type="NCBI Taxonomy" id="2590452"/>
    <lineage>
        <taxon>Bacteria</taxon>
        <taxon>Pseudomonadati</taxon>
        <taxon>Pseudomonadota</taxon>
        <taxon>Alphaproteobacteria</taxon>
        <taxon>Hyphomicrobiales</taxon>
        <taxon>Rhizobiaceae</taxon>
        <taxon>Rhizobium/Agrobacterium group</taxon>
        <taxon>Pararhizobium</taxon>
    </lineage>
</organism>
<dbReference type="Pfam" id="PF01177">
    <property type="entry name" value="Asp_Glu_race"/>
    <property type="match status" value="1"/>
</dbReference>
<evidence type="ECO:0000313" key="3">
    <source>
        <dbReference type="Proteomes" id="UP000320314"/>
    </source>
</evidence>
<gene>
    <name evidence="2" type="ORF">FJU11_15185</name>
</gene>
<comment type="caution">
    <text evidence="2">The sequence shown here is derived from an EMBL/GenBank/DDBJ whole genome shotgun (WGS) entry which is preliminary data.</text>
</comment>
<proteinExistence type="inferred from homology"/>